<feature type="region of interest" description="Disordered" evidence="4">
    <location>
        <begin position="1"/>
        <end position="34"/>
    </location>
</feature>
<dbReference type="InterPro" id="IPR035971">
    <property type="entry name" value="CBD_sf"/>
</dbReference>
<feature type="compositionally biased region" description="Low complexity" evidence="4">
    <location>
        <begin position="226"/>
        <end position="247"/>
    </location>
</feature>
<protein>
    <recommendedName>
        <fullName evidence="9">N-acetyltransferase domain-containing protein</fullName>
    </recommendedName>
</protein>
<keyword evidence="2" id="KW-0732">Signal</keyword>
<dbReference type="InterPro" id="IPR000254">
    <property type="entry name" value="CBD"/>
</dbReference>
<dbReference type="GO" id="GO:0005576">
    <property type="term" value="C:extracellular region"/>
    <property type="evidence" value="ECO:0007669"/>
    <property type="project" value="InterPro"/>
</dbReference>
<dbReference type="InterPro" id="IPR016181">
    <property type="entry name" value="Acyl_CoA_acyltransferase"/>
</dbReference>
<keyword evidence="8" id="KW-1185">Reference proteome</keyword>
<dbReference type="PANTHER" id="PTHR42919">
    <property type="entry name" value="N-ALPHA-ACETYLTRANSFERASE"/>
    <property type="match status" value="1"/>
</dbReference>
<feature type="compositionally biased region" description="Low complexity" evidence="4">
    <location>
        <begin position="255"/>
        <end position="296"/>
    </location>
</feature>
<gene>
    <name evidence="7" type="ORF">BU23DRAFT_452259</name>
</gene>
<dbReference type="SUPFAM" id="SSF55729">
    <property type="entry name" value="Acyl-CoA N-acyltransferases (Nat)"/>
    <property type="match status" value="1"/>
</dbReference>
<dbReference type="CDD" id="cd04301">
    <property type="entry name" value="NAT_SF"/>
    <property type="match status" value="1"/>
</dbReference>
<dbReference type="InterPro" id="IPR051556">
    <property type="entry name" value="N-term/lysine_N-AcTrnsfr"/>
</dbReference>
<dbReference type="InterPro" id="IPR000182">
    <property type="entry name" value="GNAT_dom"/>
</dbReference>
<dbReference type="Pfam" id="PF00734">
    <property type="entry name" value="CBM_1"/>
    <property type="match status" value="1"/>
</dbReference>
<reference evidence="7" key="1">
    <citation type="journal article" date="2020" name="Stud. Mycol.">
        <title>101 Dothideomycetes genomes: a test case for predicting lifestyles and emergence of pathogens.</title>
        <authorList>
            <person name="Haridas S."/>
            <person name="Albert R."/>
            <person name="Binder M."/>
            <person name="Bloem J."/>
            <person name="Labutti K."/>
            <person name="Salamov A."/>
            <person name="Andreopoulos B."/>
            <person name="Baker S."/>
            <person name="Barry K."/>
            <person name="Bills G."/>
            <person name="Bluhm B."/>
            <person name="Cannon C."/>
            <person name="Castanera R."/>
            <person name="Culley D."/>
            <person name="Daum C."/>
            <person name="Ezra D."/>
            <person name="Gonzalez J."/>
            <person name="Henrissat B."/>
            <person name="Kuo A."/>
            <person name="Liang C."/>
            <person name="Lipzen A."/>
            <person name="Lutzoni F."/>
            <person name="Magnuson J."/>
            <person name="Mondo S."/>
            <person name="Nolan M."/>
            <person name="Ohm R."/>
            <person name="Pangilinan J."/>
            <person name="Park H.-J."/>
            <person name="Ramirez L."/>
            <person name="Alfaro M."/>
            <person name="Sun H."/>
            <person name="Tritt A."/>
            <person name="Yoshinaga Y."/>
            <person name="Zwiers L.-H."/>
            <person name="Turgeon B."/>
            <person name="Goodwin S."/>
            <person name="Spatafora J."/>
            <person name="Crous P."/>
            <person name="Grigoriev I."/>
        </authorList>
    </citation>
    <scope>NUCLEOTIDE SEQUENCE</scope>
    <source>
        <strain evidence="7">CBS 107.79</strain>
    </source>
</reference>
<evidence type="ECO:0000259" key="6">
    <source>
        <dbReference type="PROSITE" id="PS51186"/>
    </source>
</evidence>
<dbReference type="GO" id="GO:0016747">
    <property type="term" value="F:acyltransferase activity, transferring groups other than amino-acyl groups"/>
    <property type="evidence" value="ECO:0007669"/>
    <property type="project" value="InterPro"/>
</dbReference>
<evidence type="ECO:0000259" key="5">
    <source>
        <dbReference type="PROSITE" id="PS51164"/>
    </source>
</evidence>
<evidence type="ECO:0000256" key="2">
    <source>
        <dbReference type="ARBA" id="ARBA00022729"/>
    </source>
</evidence>
<dbReference type="GO" id="GO:0030248">
    <property type="term" value="F:cellulose binding"/>
    <property type="evidence" value="ECO:0007669"/>
    <property type="project" value="InterPro"/>
</dbReference>
<keyword evidence="1" id="KW-0808">Transferase</keyword>
<feature type="domain" description="N-acetyltransferase" evidence="6">
    <location>
        <begin position="42"/>
        <end position="205"/>
    </location>
</feature>
<evidence type="ECO:0008006" key="9">
    <source>
        <dbReference type="Google" id="ProtNLM"/>
    </source>
</evidence>
<dbReference type="GO" id="GO:0007064">
    <property type="term" value="P:mitotic sister chromatid cohesion"/>
    <property type="evidence" value="ECO:0007669"/>
    <property type="project" value="TreeGrafter"/>
</dbReference>
<dbReference type="EMBL" id="ML976662">
    <property type="protein sequence ID" value="KAF1977706.1"/>
    <property type="molecule type" value="Genomic_DNA"/>
</dbReference>
<dbReference type="PANTHER" id="PTHR42919:SF8">
    <property type="entry name" value="N-ALPHA-ACETYLTRANSFERASE 50"/>
    <property type="match status" value="1"/>
</dbReference>
<dbReference type="Proteomes" id="UP000800036">
    <property type="component" value="Unassembled WGS sequence"/>
</dbReference>
<name>A0A6A5VS50_9PLEO</name>
<dbReference type="PROSITE" id="PS51186">
    <property type="entry name" value="GNAT"/>
    <property type="match status" value="1"/>
</dbReference>
<sequence>MIRAQQDEPKHLASTAQKCDNKPPSKPSTAALFSTPPMPANVELALLTPDLVPSFKRILGLTLPVAYPPVFFTESMEEPFHSITLMALWHPTPTDGTNPSETSKPRLVGAIRCRILPSANLYISTISLLAPYRSHGIATHLLQKVAAKAVDKYGVRCVTAHVWEANEEGLEWYKKRGFDIIGKEDAYYHKLKPSGGDVTYTITCLGPRCTDGPPTTFQWPSGWPQPTTEPETTVKTTSSTKKMSSTSRYTPPPETSSVKTTKGTSSTTKYTPPPEITKTPTKTTKSSQKPTKTQTEVTGPSSTKCPVPLYYQCGGLWDGKPWTGCTKCEKGASCVYQNGTFRIRTTPNTYWLTCSCRLLLPMR</sequence>
<dbReference type="AlphaFoldDB" id="A0A6A5VS50"/>
<dbReference type="PROSITE" id="PS51164">
    <property type="entry name" value="CBM1_2"/>
    <property type="match status" value="1"/>
</dbReference>
<dbReference type="Pfam" id="PF00583">
    <property type="entry name" value="Acetyltransf_1"/>
    <property type="match status" value="1"/>
</dbReference>
<evidence type="ECO:0000256" key="3">
    <source>
        <dbReference type="ARBA" id="ARBA00023315"/>
    </source>
</evidence>
<keyword evidence="3" id="KW-0012">Acyltransferase</keyword>
<evidence type="ECO:0000313" key="7">
    <source>
        <dbReference type="EMBL" id="KAF1977706.1"/>
    </source>
</evidence>
<feature type="compositionally biased region" description="Basic and acidic residues" evidence="4">
    <location>
        <begin position="1"/>
        <end position="11"/>
    </location>
</feature>
<organism evidence="7 8">
    <name type="scientific">Bimuria novae-zelandiae CBS 107.79</name>
    <dbReference type="NCBI Taxonomy" id="1447943"/>
    <lineage>
        <taxon>Eukaryota</taxon>
        <taxon>Fungi</taxon>
        <taxon>Dikarya</taxon>
        <taxon>Ascomycota</taxon>
        <taxon>Pezizomycotina</taxon>
        <taxon>Dothideomycetes</taxon>
        <taxon>Pleosporomycetidae</taxon>
        <taxon>Pleosporales</taxon>
        <taxon>Massarineae</taxon>
        <taxon>Didymosphaeriaceae</taxon>
        <taxon>Bimuria</taxon>
    </lineage>
</organism>
<feature type="domain" description="CBM1" evidence="5">
    <location>
        <begin position="305"/>
        <end position="355"/>
    </location>
</feature>
<dbReference type="Gene3D" id="3.40.630.30">
    <property type="match status" value="1"/>
</dbReference>
<dbReference type="GO" id="GO:0005975">
    <property type="term" value="P:carbohydrate metabolic process"/>
    <property type="evidence" value="ECO:0007669"/>
    <property type="project" value="InterPro"/>
</dbReference>
<evidence type="ECO:0000256" key="1">
    <source>
        <dbReference type="ARBA" id="ARBA00022679"/>
    </source>
</evidence>
<dbReference type="OrthoDB" id="47374at2759"/>
<feature type="region of interest" description="Disordered" evidence="4">
    <location>
        <begin position="215"/>
        <end position="302"/>
    </location>
</feature>
<dbReference type="SUPFAM" id="SSF57180">
    <property type="entry name" value="Cellulose-binding domain"/>
    <property type="match status" value="1"/>
</dbReference>
<proteinExistence type="predicted"/>
<evidence type="ECO:0000256" key="4">
    <source>
        <dbReference type="SAM" id="MobiDB-lite"/>
    </source>
</evidence>
<dbReference type="GO" id="GO:0031415">
    <property type="term" value="C:NatA complex"/>
    <property type="evidence" value="ECO:0007669"/>
    <property type="project" value="TreeGrafter"/>
</dbReference>
<accession>A0A6A5VS50</accession>
<evidence type="ECO:0000313" key="8">
    <source>
        <dbReference type="Proteomes" id="UP000800036"/>
    </source>
</evidence>